<evidence type="ECO:0000256" key="8">
    <source>
        <dbReference type="ARBA" id="ARBA00051314"/>
    </source>
</evidence>
<evidence type="ECO:0000256" key="10">
    <source>
        <dbReference type="ARBA" id="ARBA00066311"/>
    </source>
</evidence>
<comment type="subunit">
    <text evidence="1">Homooctamer.</text>
</comment>
<dbReference type="InterPro" id="IPR050627">
    <property type="entry name" value="Nitroreductase/BluB"/>
</dbReference>
<evidence type="ECO:0000256" key="1">
    <source>
        <dbReference type="ARBA" id="ARBA00011823"/>
    </source>
</evidence>
<evidence type="ECO:0000256" key="4">
    <source>
        <dbReference type="ARBA" id="ARBA00022741"/>
    </source>
</evidence>
<comment type="caution">
    <text evidence="13">The sequence shown here is derived from an EMBL/GenBank/DDBJ whole genome shotgun (WGS) entry which is preliminary data.</text>
</comment>
<dbReference type="InterPro" id="IPR029479">
    <property type="entry name" value="Nitroreductase"/>
</dbReference>
<dbReference type="EMBL" id="MTEI01000001">
    <property type="protein sequence ID" value="OQW90040.1"/>
    <property type="molecule type" value="Genomic_DNA"/>
</dbReference>
<evidence type="ECO:0000256" key="9">
    <source>
        <dbReference type="ARBA" id="ARBA00061097"/>
    </source>
</evidence>
<evidence type="ECO:0000259" key="12">
    <source>
        <dbReference type="Pfam" id="PF00881"/>
    </source>
</evidence>
<dbReference type="PANTHER" id="PTHR23026">
    <property type="entry name" value="NADPH NITROREDUCTASE"/>
    <property type="match status" value="1"/>
</dbReference>
<keyword evidence="7" id="KW-0520">NAD</keyword>
<dbReference type="InterPro" id="IPR000415">
    <property type="entry name" value="Nitroreductase-like"/>
</dbReference>
<reference evidence="13 14" key="1">
    <citation type="submission" date="2017-01" db="EMBL/GenBank/DDBJ databases">
        <title>Novel large sulfur bacteria in the metagenomes of groundwater-fed chemosynthetic microbial mats in the Lake Huron basin.</title>
        <authorList>
            <person name="Sharrar A.M."/>
            <person name="Flood B.E."/>
            <person name="Bailey J.V."/>
            <person name="Jones D.S."/>
            <person name="Biddanda B."/>
            <person name="Ruberg S.A."/>
            <person name="Marcus D.N."/>
            <person name="Dick G.J."/>
        </authorList>
    </citation>
    <scope>NUCLEOTIDE SEQUENCE [LARGE SCALE GENOMIC DNA]</scope>
    <source>
        <strain evidence="13">A7</strain>
    </source>
</reference>
<dbReference type="GO" id="GO:0102919">
    <property type="term" value="F:5,6-dimethylbenzimidazole synthase activity"/>
    <property type="evidence" value="ECO:0007669"/>
    <property type="project" value="UniProtKB-EC"/>
</dbReference>
<dbReference type="FunFam" id="3.40.109.10:FF:000013">
    <property type="entry name" value="5,6-dimethylbenzimidazole synthase"/>
    <property type="match status" value="1"/>
</dbReference>
<evidence type="ECO:0000256" key="2">
    <source>
        <dbReference type="ARBA" id="ARBA00022630"/>
    </source>
</evidence>
<keyword evidence="6" id="KW-0560">Oxidoreductase</keyword>
<dbReference type="AlphaFoldDB" id="A0A1W9KZC8"/>
<dbReference type="PANTHER" id="PTHR23026:SF90">
    <property type="entry name" value="IODOTYROSINE DEIODINASE 1"/>
    <property type="match status" value="1"/>
</dbReference>
<dbReference type="Pfam" id="PF00881">
    <property type="entry name" value="Nitroreductase"/>
    <property type="match status" value="1"/>
</dbReference>
<evidence type="ECO:0000313" key="14">
    <source>
        <dbReference type="Proteomes" id="UP000192505"/>
    </source>
</evidence>
<evidence type="ECO:0000256" key="6">
    <source>
        <dbReference type="ARBA" id="ARBA00023002"/>
    </source>
</evidence>
<proteinExistence type="inferred from homology"/>
<gene>
    <name evidence="13" type="ORF">BWK72_02105</name>
</gene>
<dbReference type="Gene3D" id="3.40.109.10">
    <property type="entry name" value="NADH Oxidase"/>
    <property type="match status" value="1"/>
</dbReference>
<sequence length="260" mass="28602">MKSTPTATARDPHAFTDSARDAVYQAIFSRRDVRSQFLPTPVPDEVLSRVLTAAHHAPSVGFMQPWNFLVVQSDEVKHRVRDAFAVAHAQAAEMFEGEKRTTYQALKLEGIVESPVGICITCDRARTGPAVIGRTHIPTMDLFSSVCAVQNFWLAARAEGLGVGWVSIFHEAALQDALGIPRHITPIAYLCVGYVGRFLDKPELETAGWLPRLPITDLLYFDTWGQRDDQHPLLAQLQHAEAVARDCSASATLQAVCDPA</sequence>
<feature type="domain" description="Nitroreductase" evidence="12">
    <location>
        <begin position="28"/>
        <end position="194"/>
    </location>
</feature>
<organism evidence="13 14">
    <name type="scientific">Rhodoferax ferrireducens</name>
    <dbReference type="NCBI Taxonomy" id="192843"/>
    <lineage>
        <taxon>Bacteria</taxon>
        <taxon>Pseudomonadati</taxon>
        <taxon>Pseudomonadota</taxon>
        <taxon>Betaproteobacteria</taxon>
        <taxon>Burkholderiales</taxon>
        <taxon>Comamonadaceae</taxon>
        <taxon>Rhodoferax</taxon>
    </lineage>
</organism>
<keyword evidence="3" id="KW-0288">FMN</keyword>
<dbReference type="Proteomes" id="UP000192505">
    <property type="component" value="Unassembled WGS sequence"/>
</dbReference>
<protein>
    <recommendedName>
        <fullName evidence="11">5,6-dimethylbenzimidazole synthase</fullName>
        <ecNumber evidence="10">1.13.11.79</ecNumber>
    </recommendedName>
</protein>
<evidence type="ECO:0000256" key="11">
    <source>
        <dbReference type="ARBA" id="ARBA00068702"/>
    </source>
</evidence>
<accession>A0A1W9KZC8</accession>
<dbReference type="InterPro" id="IPR012825">
    <property type="entry name" value="BluB"/>
</dbReference>
<keyword evidence="2" id="KW-0285">Flavoprotein</keyword>
<keyword evidence="4" id="KW-0547">Nucleotide-binding</keyword>
<dbReference type="GO" id="GO:0000166">
    <property type="term" value="F:nucleotide binding"/>
    <property type="evidence" value="ECO:0007669"/>
    <property type="project" value="UniProtKB-KW"/>
</dbReference>
<dbReference type="CDD" id="cd02145">
    <property type="entry name" value="BluB"/>
    <property type="match status" value="1"/>
</dbReference>
<name>A0A1W9KZC8_9BURK</name>
<evidence type="ECO:0000313" key="13">
    <source>
        <dbReference type="EMBL" id="OQW90040.1"/>
    </source>
</evidence>
<evidence type="ECO:0000256" key="3">
    <source>
        <dbReference type="ARBA" id="ARBA00022643"/>
    </source>
</evidence>
<evidence type="ECO:0000256" key="5">
    <source>
        <dbReference type="ARBA" id="ARBA00022857"/>
    </source>
</evidence>
<dbReference type="GO" id="GO:0009236">
    <property type="term" value="P:cobalamin biosynthetic process"/>
    <property type="evidence" value="ECO:0007669"/>
    <property type="project" value="UniProtKB-ARBA"/>
</dbReference>
<evidence type="ECO:0000256" key="7">
    <source>
        <dbReference type="ARBA" id="ARBA00023027"/>
    </source>
</evidence>
<dbReference type="NCBIfam" id="TIGR02476">
    <property type="entry name" value="BluB"/>
    <property type="match status" value="1"/>
</dbReference>
<keyword evidence="5" id="KW-0521">NADP</keyword>
<comment type="similarity">
    <text evidence="9">Belongs to the BluB family.</text>
</comment>
<dbReference type="EC" id="1.13.11.79" evidence="10"/>
<comment type="catalytic activity">
    <reaction evidence="8">
        <text>FMNH2 + O2 = dialurate + 5,6-dimethylbenzimidazole + D-erythrose 4-phosphate + H(+)</text>
        <dbReference type="Rhea" id="RHEA:27345"/>
        <dbReference type="ChEBI" id="CHEBI:15378"/>
        <dbReference type="ChEBI" id="CHEBI:15379"/>
        <dbReference type="ChEBI" id="CHEBI:15890"/>
        <dbReference type="ChEBI" id="CHEBI:16897"/>
        <dbReference type="ChEBI" id="CHEBI:57618"/>
        <dbReference type="ChEBI" id="CHEBI:140629"/>
        <dbReference type="EC" id="1.13.11.79"/>
    </reaction>
</comment>
<dbReference type="SUPFAM" id="SSF55469">
    <property type="entry name" value="FMN-dependent nitroreductase-like"/>
    <property type="match status" value="1"/>
</dbReference>